<evidence type="ECO:0000313" key="3">
    <source>
        <dbReference type="EMBL" id="RSY89459.1"/>
    </source>
</evidence>
<feature type="domain" description="AMP-dependent synthetase/ligase" evidence="1">
    <location>
        <begin position="10"/>
        <end position="362"/>
    </location>
</feature>
<dbReference type="InterPro" id="IPR025110">
    <property type="entry name" value="AMP-bd_C"/>
</dbReference>
<organism evidence="3 4">
    <name type="scientific">Sphingomonas koreensis</name>
    <dbReference type="NCBI Taxonomy" id="93064"/>
    <lineage>
        <taxon>Bacteria</taxon>
        <taxon>Pseudomonadati</taxon>
        <taxon>Pseudomonadota</taxon>
        <taxon>Alphaproteobacteria</taxon>
        <taxon>Sphingomonadales</taxon>
        <taxon>Sphingomonadaceae</taxon>
        <taxon>Sphingomonas</taxon>
    </lineage>
</organism>
<dbReference type="SUPFAM" id="SSF56801">
    <property type="entry name" value="Acetyl-CoA synthetase-like"/>
    <property type="match status" value="1"/>
</dbReference>
<dbReference type="Proteomes" id="UP000287746">
    <property type="component" value="Unassembled WGS sequence"/>
</dbReference>
<dbReference type="InterPro" id="IPR045851">
    <property type="entry name" value="AMP-bd_C_sf"/>
</dbReference>
<comment type="caution">
    <text evidence="3">The sequence shown here is derived from an EMBL/GenBank/DDBJ whole genome shotgun (WGS) entry which is preliminary data.</text>
</comment>
<evidence type="ECO:0000313" key="4">
    <source>
        <dbReference type="Proteomes" id="UP000287746"/>
    </source>
</evidence>
<dbReference type="EMBL" id="QQYZ01000002">
    <property type="protein sequence ID" value="RSY89459.1"/>
    <property type="molecule type" value="Genomic_DNA"/>
</dbReference>
<evidence type="ECO:0000259" key="2">
    <source>
        <dbReference type="Pfam" id="PF13193"/>
    </source>
</evidence>
<dbReference type="Pfam" id="PF00501">
    <property type="entry name" value="AMP-binding"/>
    <property type="match status" value="1"/>
</dbReference>
<gene>
    <name evidence="3" type="ORF">DAH66_02000</name>
</gene>
<sequence length="512" mass="55589">MSKATLPHLAHHANETPDRPAVIMAGAGTLLTYAELEARSHALAGQLAAQGIKAEDHVAILMENRADFLVAAWAAQRAGLYYTPVNWHLTADEVSYIVQDCGARAILSSEARRDVLTGVAETCADVAIWLCDCGGPSGFAPENGNPPAAADYASLEGSSMIYSSGTSGRPKGIKRRITGATFGQLGAGDQMLRGLYAWDADTVCLNPSPLYHAGPLNFAMSTHRSGGTVVLMRDFDPLEALEAIEKYRVNKAWLVPTMMIRMLKTPDRDRYDISSITHAVHTAAPCPQDTKRAMIDWWGPVLYEFYAATEGNGLTAITPQEWLAHPGSVGRSPDVRIVGEDGAVLPAGEVGVIYFASDWTVFEYHNDPAKTAEAHDRNGWTTIGDMGYLDEEGYLYLTDRKTNMIIAGGVNIYPQEAENVLAVHPAIEDVAVIGVPHPEYGEEVKAVVQLAAGQSASTELAAELVAHCQSKLAKYKCPRSVDFVEALPRMPNGKLLKRDLRARYWNDAKIRI</sequence>
<dbReference type="GO" id="GO:0016878">
    <property type="term" value="F:acid-thiol ligase activity"/>
    <property type="evidence" value="ECO:0007669"/>
    <property type="project" value="UniProtKB-ARBA"/>
</dbReference>
<dbReference type="Pfam" id="PF13193">
    <property type="entry name" value="AMP-binding_C"/>
    <property type="match status" value="1"/>
</dbReference>
<dbReference type="Gene3D" id="3.40.50.12780">
    <property type="entry name" value="N-terminal domain of ligase-like"/>
    <property type="match status" value="1"/>
</dbReference>
<dbReference type="InterPro" id="IPR020845">
    <property type="entry name" value="AMP-binding_CS"/>
</dbReference>
<reference evidence="3 4" key="1">
    <citation type="submission" date="2018-07" db="EMBL/GenBank/DDBJ databases">
        <title>Genomic and Epidemiologic Investigation of an Indolent Hospital Outbreak.</title>
        <authorList>
            <person name="Johnson R.C."/>
            <person name="Deming C."/>
            <person name="Conlan S."/>
            <person name="Zellmer C.J."/>
            <person name="Michelin A.V."/>
            <person name="Lee-Lin S."/>
            <person name="Thomas P.J."/>
            <person name="Park M."/>
            <person name="Weingarten R.A."/>
            <person name="Less J."/>
            <person name="Dekker J.P."/>
            <person name="Frank K.M."/>
            <person name="Musser K.A."/>
            <person name="Mcquiston J.R."/>
            <person name="Henderson D.K."/>
            <person name="Lau A.F."/>
            <person name="Palmore T.N."/>
            <person name="Segre J.A."/>
        </authorList>
    </citation>
    <scope>NUCLEOTIDE SEQUENCE [LARGE SCALE GENOMIC DNA]</scope>
    <source>
        <strain evidence="3 4">SK-CDC1_0717</strain>
    </source>
</reference>
<dbReference type="InterPro" id="IPR050237">
    <property type="entry name" value="ATP-dep_AMP-bd_enzyme"/>
</dbReference>
<dbReference type="InterPro" id="IPR042099">
    <property type="entry name" value="ANL_N_sf"/>
</dbReference>
<dbReference type="PANTHER" id="PTHR43767">
    <property type="entry name" value="LONG-CHAIN-FATTY-ACID--COA LIGASE"/>
    <property type="match status" value="1"/>
</dbReference>
<evidence type="ECO:0000259" key="1">
    <source>
        <dbReference type="Pfam" id="PF00501"/>
    </source>
</evidence>
<dbReference type="PANTHER" id="PTHR43767:SF1">
    <property type="entry name" value="NONRIBOSOMAL PEPTIDE SYNTHASE PES1 (EUROFUNG)-RELATED"/>
    <property type="match status" value="1"/>
</dbReference>
<name>A0A430G7K0_9SPHN</name>
<dbReference type="RefSeq" id="WP_126003387.1">
    <property type="nucleotide sequence ID" value="NZ_QQYZ01000002.1"/>
</dbReference>
<dbReference type="AlphaFoldDB" id="A0A430G7K0"/>
<accession>A0A430G7K0</accession>
<proteinExistence type="predicted"/>
<protein>
    <submittedName>
        <fullName evidence="3">Acyl-CoA synthetase</fullName>
    </submittedName>
</protein>
<dbReference type="PROSITE" id="PS00455">
    <property type="entry name" value="AMP_BINDING"/>
    <property type="match status" value="1"/>
</dbReference>
<feature type="domain" description="AMP-binding enzyme C-terminal" evidence="2">
    <location>
        <begin position="416"/>
        <end position="494"/>
    </location>
</feature>
<dbReference type="InterPro" id="IPR000873">
    <property type="entry name" value="AMP-dep_synth/lig_dom"/>
</dbReference>
<dbReference type="Gene3D" id="3.30.300.30">
    <property type="match status" value="1"/>
</dbReference>